<name>A0AA38HRH3_9CUCU</name>
<dbReference type="AlphaFoldDB" id="A0AA38HRH3"/>
<feature type="compositionally biased region" description="Polar residues" evidence="1">
    <location>
        <begin position="533"/>
        <end position="552"/>
    </location>
</feature>
<feature type="region of interest" description="Disordered" evidence="1">
    <location>
        <begin position="645"/>
        <end position="725"/>
    </location>
</feature>
<evidence type="ECO:0000256" key="1">
    <source>
        <dbReference type="SAM" id="MobiDB-lite"/>
    </source>
</evidence>
<protein>
    <submittedName>
        <fullName evidence="2">Uncharacterized protein</fullName>
    </submittedName>
</protein>
<comment type="caution">
    <text evidence="2">The sequence shown here is derived from an EMBL/GenBank/DDBJ whole genome shotgun (WGS) entry which is preliminary data.</text>
</comment>
<gene>
    <name evidence="2" type="ORF">Zmor_025425</name>
</gene>
<dbReference type="EMBL" id="JALNTZ010000008">
    <property type="protein sequence ID" value="KAJ3642663.1"/>
    <property type="molecule type" value="Genomic_DNA"/>
</dbReference>
<keyword evidence="3" id="KW-1185">Reference proteome</keyword>
<feature type="compositionally biased region" description="Polar residues" evidence="1">
    <location>
        <begin position="655"/>
        <end position="665"/>
    </location>
</feature>
<feature type="region of interest" description="Disordered" evidence="1">
    <location>
        <begin position="585"/>
        <end position="616"/>
    </location>
</feature>
<evidence type="ECO:0000313" key="2">
    <source>
        <dbReference type="EMBL" id="KAJ3642663.1"/>
    </source>
</evidence>
<reference evidence="2" key="1">
    <citation type="journal article" date="2023" name="G3 (Bethesda)">
        <title>Whole genome assemblies of Zophobas morio and Tenebrio molitor.</title>
        <authorList>
            <person name="Kaur S."/>
            <person name="Stinson S.A."/>
            <person name="diCenzo G.C."/>
        </authorList>
    </citation>
    <scope>NUCLEOTIDE SEQUENCE</scope>
    <source>
        <strain evidence="2">QUZm001</strain>
    </source>
</reference>
<accession>A0AA38HRH3</accession>
<feature type="compositionally biased region" description="Basic and acidic residues" evidence="1">
    <location>
        <begin position="585"/>
        <end position="598"/>
    </location>
</feature>
<feature type="region of interest" description="Disordered" evidence="1">
    <location>
        <begin position="489"/>
        <end position="552"/>
    </location>
</feature>
<evidence type="ECO:0000313" key="3">
    <source>
        <dbReference type="Proteomes" id="UP001168821"/>
    </source>
</evidence>
<sequence>MAGLPLASLLFDQCYPELKPDYGLAPYLNGPQGDLWVAPNDSLNGKVVLTPSPTEKHMYALTHLAIIELGPALEQKFLNEGRISKESALEQLEKFLMGVYETEKAALLAALREEEKLEYGSQLKKIQDYYDAEICKIVTECYEQIERLKEEMAEEVDSINIFWKDRAQQEINETVAKVTGTFLDKMKLQEQILVSIYIKQIRAIQDKKKCAINFERKKYNEKIKEMKHQLHCQNVADLMYLLCKERRRCKVERNAIRKHYVKRVRKMKSNSKQKSNEIKNLMKLKIKRERQFIVREQCIVEILRQYQKFIYFALKAVPTQAEFLLNIDQLLKFELDDYGLTQQVTQTEVKPQSELQVLADHDLDTNEDIEDYLRHLQSLAVEEEFECSDVLPAFYYKDGMYVREDFRDMFSTGRQIGRNHPLWNPDVEELLNIFRKACEKPNSCQTDRVDSHLDNQRKLILGSDRSESTQIQTFSPELSKSAVRVSTMNAQHTKTKASTSANHAPEYEEEREIRKLSLGEGSSSPPRSHVLSKDNSANPLQHQMASNPNTQSRLTIARDSLILTFTTKERKSLLGFSKTLDEISKTDEDKLSKQEDRSTLTGSVDQPDEASGTVDLNQAKHTSKLLLACDSVELIRSKMDLCEKPSERDAKRKSQLTFSPRVSTTEAEEPLHAQKDEKPLEKSVKRSPPGGKKAAPSPRKATKVVPKATPRSAKAKVAGAKKQKEQVVEEFTEERINDLVHMMKENPSLLRLFTSCHK</sequence>
<feature type="compositionally biased region" description="Polar residues" evidence="1">
    <location>
        <begin position="489"/>
        <end position="502"/>
    </location>
</feature>
<organism evidence="2 3">
    <name type="scientific">Zophobas morio</name>
    <dbReference type="NCBI Taxonomy" id="2755281"/>
    <lineage>
        <taxon>Eukaryota</taxon>
        <taxon>Metazoa</taxon>
        <taxon>Ecdysozoa</taxon>
        <taxon>Arthropoda</taxon>
        <taxon>Hexapoda</taxon>
        <taxon>Insecta</taxon>
        <taxon>Pterygota</taxon>
        <taxon>Neoptera</taxon>
        <taxon>Endopterygota</taxon>
        <taxon>Coleoptera</taxon>
        <taxon>Polyphaga</taxon>
        <taxon>Cucujiformia</taxon>
        <taxon>Tenebrionidae</taxon>
        <taxon>Zophobas</taxon>
    </lineage>
</organism>
<dbReference type="Proteomes" id="UP001168821">
    <property type="component" value="Unassembled WGS sequence"/>
</dbReference>
<feature type="compositionally biased region" description="Basic and acidic residues" evidence="1">
    <location>
        <begin position="669"/>
        <end position="684"/>
    </location>
</feature>
<proteinExistence type="predicted"/>